<protein>
    <submittedName>
        <fullName evidence="1">Uncharacterized protein</fullName>
    </submittedName>
</protein>
<dbReference type="AlphaFoldDB" id="A0A1I5NFN2"/>
<keyword evidence="2" id="KW-1185">Reference proteome</keyword>
<reference evidence="1 2" key="1">
    <citation type="submission" date="2016-10" db="EMBL/GenBank/DDBJ databases">
        <authorList>
            <person name="de Groot N.N."/>
        </authorList>
    </citation>
    <scope>NUCLEOTIDE SEQUENCE [LARGE SCALE GENOMIC DNA]</scope>
    <source>
        <strain evidence="1 2">CGMCC 1.9157</strain>
    </source>
</reference>
<dbReference type="Proteomes" id="UP000199236">
    <property type="component" value="Unassembled WGS sequence"/>
</dbReference>
<proteinExistence type="predicted"/>
<sequence length="87" mass="9848">MFSHNQKLRYKDWVALLNSSPDFRVEVFLLTQMLQQSLEKVVALKDGGLAIPLRISPELASVLECPPTLDLEPELIEPEEDCEIALI</sequence>
<gene>
    <name evidence="1" type="ORF">SAMN04488056_1308</name>
</gene>
<dbReference type="EMBL" id="FOVR01000030">
    <property type="protein sequence ID" value="SFP20502.1"/>
    <property type="molecule type" value="Genomic_DNA"/>
</dbReference>
<name>A0A1I5NFN2_9HYPH</name>
<evidence type="ECO:0000313" key="2">
    <source>
        <dbReference type="Proteomes" id="UP000199236"/>
    </source>
</evidence>
<evidence type="ECO:0000313" key="1">
    <source>
        <dbReference type="EMBL" id="SFP20502.1"/>
    </source>
</evidence>
<accession>A0A1I5NFN2</accession>
<organism evidence="1 2">
    <name type="scientific">Cohaesibacter marisflavi</name>
    <dbReference type="NCBI Taxonomy" id="655353"/>
    <lineage>
        <taxon>Bacteria</taxon>
        <taxon>Pseudomonadati</taxon>
        <taxon>Pseudomonadota</taxon>
        <taxon>Alphaproteobacteria</taxon>
        <taxon>Hyphomicrobiales</taxon>
        <taxon>Cohaesibacteraceae</taxon>
    </lineage>
</organism>